<dbReference type="STRING" id="931890.G8JNZ4"/>
<dbReference type="InParanoid" id="G8JNZ4"/>
<dbReference type="SMART" id="SM00256">
    <property type="entry name" value="FBOX"/>
    <property type="match status" value="1"/>
</dbReference>
<feature type="domain" description="F-box" evidence="1">
    <location>
        <begin position="41"/>
        <end position="86"/>
    </location>
</feature>
<dbReference type="InterPro" id="IPR001810">
    <property type="entry name" value="F-box_dom"/>
</dbReference>
<dbReference type="GeneID" id="11470468"/>
<accession>G8JNZ4</accession>
<dbReference type="Pfam" id="PF12937">
    <property type="entry name" value="F-box-like"/>
    <property type="match status" value="1"/>
</dbReference>
<evidence type="ECO:0000313" key="2">
    <source>
        <dbReference type="EMBL" id="AET37794.1"/>
    </source>
</evidence>
<dbReference type="HOGENOM" id="CLU_409412_0_0_1"/>
<gene>
    <name evidence="2" type="ordered locus">Ecym_2036</name>
</gene>
<dbReference type="InterPro" id="IPR036047">
    <property type="entry name" value="F-box-like_dom_sf"/>
</dbReference>
<dbReference type="GO" id="GO:0030163">
    <property type="term" value="P:protein catabolic process"/>
    <property type="evidence" value="ECO:0007669"/>
    <property type="project" value="EnsemblFungi"/>
</dbReference>
<name>G8JNZ4_ERECY</name>
<dbReference type="AlphaFoldDB" id="G8JNZ4"/>
<evidence type="ECO:0000259" key="1">
    <source>
        <dbReference type="PROSITE" id="PS50181"/>
    </source>
</evidence>
<dbReference type="GO" id="GO:0019005">
    <property type="term" value="C:SCF ubiquitin ligase complex"/>
    <property type="evidence" value="ECO:0007669"/>
    <property type="project" value="EnsemblFungi"/>
</dbReference>
<protein>
    <recommendedName>
        <fullName evidence="1">F-box domain-containing protein</fullName>
    </recommendedName>
</protein>
<dbReference type="EMBL" id="CP002498">
    <property type="protein sequence ID" value="AET37794.1"/>
    <property type="molecule type" value="Genomic_DNA"/>
</dbReference>
<organism evidence="2 3">
    <name type="scientific">Eremothecium cymbalariae (strain CBS 270.75 / DBVPG 7215 / KCTC 17166 / NRRL Y-17582)</name>
    <name type="common">Yeast</name>
    <dbReference type="NCBI Taxonomy" id="931890"/>
    <lineage>
        <taxon>Eukaryota</taxon>
        <taxon>Fungi</taxon>
        <taxon>Dikarya</taxon>
        <taxon>Ascomycota</taxon>
        <taxon>Saccharomycotina</taxon>
        <taxon>Saccharomycetes</taxon>
        <taxon>Saccharomycetales</taxon>
        <taxon>Saccharomycetaceae</taxon>
        <taxon>Eremothecium</taxon>
    </lineage>
</organism>
<dbReference type="eggNOG" id="ENOG502QTPK">
    <property type="taxonomic scope" value="Eukaryota"/>
</dbReference>
<dbReference type="OMA" id="FKIPLWY"/>
<evidence type="ECO:0000313" key="3">
    <source>
        <dbReference type="Proteomes" id="UP000006790"/>
    </source>
</evidence>
<reference evidence="3" key="1">
    <citation type="journal article" date="2012" name="G3 (Bethesda)">
        <title>Pichia sorbitophila, an interspecies yeast hybrid reveals early steps of genome resolution following polyploidization.</title>
        <authorList>
            <person name="Leh Louis V."/>
            <person name="Despons L."/>
            <person name="Friedrich A."/>
            <person name="Martin T."/>
            <person name="Durrens P."/>
            <person name="Casaregola S."/>
            <person name="Neuveglise C."/>
            <person name="Fairhead C."/>
            <person name="Marck C."/>
            <person name="Cruz J.A."/>
            <person name="Straub M.L."/>
            <person name="Kugler V."/>
            <person name="Sacerdot C."/>
            <person name="Uzunov Z."/>
            <person name="Thierry A."/>
            <person name="Weiss S."/>
            <person name="Bleykasten C."/>
            <person name="De Montigny J."/>
            <person name="Jacques N."/>
            <person name="Jung P."/>
            <person name="Lemaire M."/>
            <person name="Mallet S."/>
            <person name="Morel G."/>
            <person name="Richard G.F."/>
            <person name="Sarkar A."/>
            <person name="Savel G."/>
            <person name="Schacherer J."/>
            <person name="Seret M.L."/>
            <person name="Talla E."/>
            <person name="Samson G."/>
            <person name="Jubin C."/>
            <person name="Poulain J."/>
            <person name="Vacherie B."/>
            <person name="Barbe V."/>
            <person name="Pelletier E."/>
            <person name="Sherman D.J."/>
            <person name="Westhof E."/>
            <person name="Weissenbach J."/>
            <person name="Baret P.V."/>
            <person name="Wincker P."/>
            <person name="Gaillardin C."/>
            <person name="Dujon B."/>
            <person name="Souciet J.L."/>
        </authorList>
    </citation>
    <scope>NUCLEOTIDE SEQUENCE [LARGE SCALE GENOMIC DNA]</scope>
    <source>
        <strain evidence="3">CBS 270.75 / DBVPG 7215 / KCTC 17166 / NRRL Y-17582</strain>
    </source>
</reference>
<proteinExistence type="predicted"/>
<dbReference type="KEGG" id="erc:Ecym_2036"/>
<dbReference type="FunCoup" id="G8JNZ4">
    <property type="interactions" value="86"/>
</dbReference>
<sequence length="729" mass="84135">MKWLIGFKSAKSSNRDNQTDSNGAKVNSCSGNAVVDKLDSNKTLLSLPESILIRILKCLDTKSLLSLCSVSRPMYRIVIRYLYEDVVLTSKESLLKFDAIIHANFSTHRNLYSCRKGNRDDLRYFVKRIEFMDPQCNDSHFKFKESNVTAPTVEINGALSYTKPFGNPLTPMPSRKSFSTHVSDVQKERHSKGGMAHEGHSPLRVFFDFGSSNISDLEAKYVHYTYIELMIDILDYLPNLTHISMSEVRANFRIPLYYSILNDGTNEYNRKLSKEPKSLTPEDLQTFKISKKWLAEYREKFNSLPRYKSLEIRAASNSRSAVYLRPNWLCLFGVCKELVLVNVTIDTQSLHAPLEYLPLYTKVGDHGFIIVNSPVETLILNSCTIVPGNGIMKLLHSYFGRVRRLSLLNLESQHDLLLSKCLPLLTHLTIDFNSQCFTNQQLVDGSYYFPSEEWTGLHINDENSLSETLIDSSTRKTFLTPPPSTPVIIAINSGAIIQNDMEYSKRGALITKDQKEYFTYFRIHKFYYFYHYFKNIWDRICCQNIDLKIINIPFTNVRPLEPCQFWKQFIRYQCDDQVTVCGNIPTSDPLMAGENEQYSWDAKLQESYRNALRILDEPQHTYTSSATEDTGNHLVPDASVLNNFLNYHMFKDIPNINLWFFMKSLVKFKSVEFNMLRSWSLCTPRTRFDWELLLKPVLEGQIPVRVKDNVGVNLYSYGFKPTIISSVTE</sequence>
<dbReference type="Proteomes" id="UP000006790">
    <property type="component" value="Chromosome 2"/>
</dbReference>
<dbReference type="OrthoDB" id="4032719at2759"/>
<keyword evidence="3" id="KW-1185">Reference proteome</keyword>
<dbReference type="PROSITE" id="PS50181">
    <property type="entry name" value="FBOX"/>
    <property type="match status" value="1"/>
</dbReference>
<dbReference type="SUPFAM" id="SSF81383">
    <property type="entry name" value="F-box domain"/>
    <property type="match status" value="1"/>
</dbReference>
<dbReference type="CDD" id="cd09917">
    <property type="entry name" value="F-box_SF"/>
    <property type="match status" value="1"/>
</dbReference>
<dbReference type="RefSeq" id="XP_003644611.1">
    <property type="nucleotide sequence ID" value="XM_003644563.1"/>
</dbReference>
<dbReference type="GO" id="GO:0031335">
    <property type="term" value="P:regulation of sulfur amino acid metabolic process"/>
    <property type="evidence" value="ECO:0007669"/>
    <property type="project" value="EnsemblFungi"/>
</dbReference>